<dbReference type="GO" id="GO:0031462">
    <property type="term" value="C:Cul2-RING ubiquitin ligase complex"/>
    <property type="evidence" value="ECO:0007669"/>
    <property type="project" value="TreeGrafter"/>
</dbReference>
<reference evidence="7" key="1">
    <citation type="submission" date="2023-03" db="EMBL/GenBank/DDBJ databases">
        <title>Chromosome-level genomes of two armyworms, Mythimna separata and Mythimna loreyi, provide insights into the biosynthesis and reception of sex pheromones.</title>
        <authorList>
            <person name="Zhao H."/>
        </authorList>
    </citation>
    <scope>NUCLEOTIDE SEQUENCE</scope>
    <source>
        <strain evidence="7">BeijingLab</strain>
        <tissue evidence="7">Pupa</tissue>
    </source>
</reference>
<evidence type="ECO:0000256" key="1">
    <source>
        <dbReference type="ARBA" id="ARBA00022723"/>
    </source>
</evidence>
<evidence type="ECO:0000256" key="4">
    <source>
        <dbReference type="PROSITE-ProRule" id="PRU00325"/>
    </source>
</evidence>
<dbReference type="Pfam" id="PF21055">
    <property type="entry name" value="ZSWIM4-8_C"/>
    <property type="match status" value="1"/>
</dbReference>
<feature type="region of interest" description="Disordered" evidence="5">
    <location>
        <begin position="1005"/>
        <end position="1056"/>
    </location>
</feature>
<dbReference type="Proteomes" id="UP001231518">
    <property type="component" value="Chromosome 11"/>
</dbReference>
<evidence type="ECO:0000256" key="3">
    <source>
        <dbReference type="ARBA" id="ARBA00022833"/>
    </source>
</evidence>
<dbReference type="InterPro" id="IPR057945">
    <property type="entry name" value="TPR_ZSWIM8"/>
</dbReference>
<keyword evidence="1" id="KW-0479">Metal-binding</keyword>
<dbReference type="InterPro" id="IPR048370">
    <property type="entry name" value="ZSWIM4-8_C"/>
</dbReference>
<evidence type="ECO:0000256" key="2">
    <source>
        <dbReference type="ARBA" id="ARBA00022771"/>
    </source>
</evidence>
<feature type="region of interest" description="Disordered" evidence="5">
    <location>
        <begin position="526"/>
        <end position="606"/>
    </location>
</feature>
<dbReference type="PANTHER" id="PTHR22619:SF1">
    <property type="entry name" value="ZINC FINGER SWIM DOMAIN-CONTAINING PROTEIN 8"/>
    <property type="match status" value="1"/>
</dbReference>
<protein>
    <recommendedName>
        <fullName evidence="6">SWIM-type domain-containing protein</fullName>
    </recommendedName>
</protein>
<keyword evidence="3" id="KW-0862">Zinc</keyword>
<evidence type="ECO:0000313" key="7">
    <source>
        <dbReference type="EMBL" id="KAJ8727557.1"/>
    </source>
</evidence>
<gene>
    <name evidence="7" type="ORF">PYW07_001676</name>
</gene>
<name>A0AAD7YSQ7_MYTSE</name>
<accession>A0AAD7YSQ7</accession>
<feature type="compositionally biased region" description="Low complexity" evidence="5">
    <location>
        <begin position="1330"/>
        <end position="1499"/>
    </location>
</feature>
<dbReference type="PROSITE" id="PS50966">
    <property type="entry name" value="ZF_SWIM"/>
    <property type="match status" value="1"/>
</dbReference>
<keyword evidence="8" id="KW-1185">Reference proteome</keyword>
<dbReference type="PANTHER" id="PTHR22619">
    <property type="entry name" value="ZINC FINGER SWIM DOMAIN CONTAINING PROTEIN 4, 5, 6"/>
    <property type="match status" value="1"/>
</dbReference>
<evidence type="ECO:0000256" key="5">
    <source>
        <dbReference type="SAM" id="MobiDB-lite"/>
    </source>
</evidence>
<dbReference type="EMBL" id="JARGEI010000008">
    <property type="protein sequence ID" value="KAJ8727557.1"/>
    <property type="molecule type" value="Genomic_DNA"/>
</dbReference>
<evidence type="ECO:0000259" key="6">
    <source>
        <dbReference type="PROSITE" id="PS50966"/>
    </source>
</evidence>
<proteinExistence type="predicted"/>
<feature type="compositionally biased region" description="Polar residues" evidence="5">
    <location>
        <begin position="1500"/>
        <end position="1510"/>
    </location>
</feature>
<feature type="region of interest" description="Disordered" evidence="5">
    <location>
        <begin position="1325"/>
        <end position="1510"/>
    </location>
</feature>
<sequence length="1772" mass="195560">MNSFGSRSTKKNIQEKTVSTLSELAAKCVASHIPFELVEHVYPPVPEQLQLQIAFWSFPDSEDDIRLYSCLANGSADEFQKGEHLFRDRAVKDVLQIGFHLSATVVVLSMPRSQFNVAVTFDRQRISSCNCTCSSTAHWCSHIVAVCLYRIHLPTQVCLRAPVSESLQRLRRDQLQKFAQYLISELPRQVLPTAQRILDELLSAQPNSINTTCGAPDPTAGASAYEYTSWFLDEKTLHNNINKILVKFCVPTPIVFSDVNYLSTSAPPAAAEWSSLLRPLRGREPEGMWNLLSIVREMFKRNDRNAIPLLEIITEEVMACEQIIVWWYTTKAALVAWGSTGGGGKHGGGGGNSAAQHACSSLCDEVVVLWRLAALNPALAPHERDTLHEQFAQWHMKVLDKVAKNRNNHITTSSSSHTRHTSRSHSHPPYINGISENEVFPGFHPAMEACFLEWDDYQIPGVTYTKDLNPLYHSPFTIFRHTDKQNDSVHQVNSSKAVLNNEMSLSYRLTNPDPALHRIHRHLPADLAVPGPSNQPVIAEEGPIDPPRDAGPNDGNHSSVSSEGFCENEEEILQQSGAETDSQESSSPPISSDDAQRRVSNDESVSDDDCNLYFYDTAAARRAVAGEGTSAGAVSAIASGSGCTVGWACGWEGSFARAEGLHAHGHAREACALGARLAAELLARPPALGAAMLAPALDPRRPRRRHSPSPRHSAASHRLSCLASATLAKCAFLCTVLAEFSEHHELAFRIGLFALEMARPPASTKALEVKLNNQETELVSLLKKLPTGAEQLALAREKAEQLRDGILRNRGPALLPIALASFLFDVLVLSATDKENKHPARSPNDETLGFEAAVAALGLKANVSEAEHPLLCEGTRRQRGELSLTLLSFYKDNPVNLARIMNKLLDREIHQLTKSPMVSLYYMNNPRLAAYRADVATHTAYAPHPHPQPANPMPPQISTHFGTNDWRVQAAGLSGEVERLVIAEGGESPPAHATHVPHAMHVPHATHAPHAPHAPHASHASHATHATHTTHTSHAPHPAPHASSSHTTPLSRAKDSRYKGKRLYPSVPNQPSEASAHFMFELAKSVLFKAGGSSSTSLFTQPSCAREHHGPHRGLHMAAFQLGLYALGLHNCVSANWLSQAMDIGAPAILFLIDAWEGHLTPPEAASIADKASSGRDVPTVRAAAELALSVLPHAHALNYNEIQRAVLQCKEQSDAMLERACLTVEAAAKGGGVYPEVLYTVARYWHELYLRQANEESEPLLDEPQYRAAPPPLPVPVPYPIPYAFPYHPYPPTIYQLPYAGTGPPHAPPQYAIPPYFVRGIVAQPGAPPLQQHPQHQQHQPLQQHPPLQQHQTLQQHPQPLQQHPQPLQQHPQPLQQHPQPMQQHPQPMQQLPQTMQQLPQTMQQIPQPMQQHPQTMQQHPQPMQQHPQPMQQHPQPLQQHSQTLQQHPQPLQQHPQPLQQHPQPMQQHPQTMQQLTQPLQQHPQTMQHPQHQTIQHPGLTQQHPSMTQHVSHPQTIAVNATVHQVHPAPIPPPMPAPQQIVQVGGVTGTGVNVGNVGTGVTTGPNVGNVGNAAQPAGATAAPNVNQTQLRRLLAAYRVGMLALETQARRVHDDRPQNKFGRNPPYGEHVKWLLRISKRLGAQYLHQFCVCAVNSVVSPFVLYELCVESAHWLARGGPHHLVMQHLRGTLAPLVQKCQQMYIQCIHQKLYHLTTVEYEEFVSIVLSARTAFQLTPEGNTQFKEWLASLRRSKSCKKDLWTQLNAALQTNGK</sequence>
<keyword evidence="2 4" id="KW-0863">Zinc-finger</keyword>
<feature type="compositionally biased region" description="Low complexity" evidence="5">
    <location>
        <begin position="1005"/>
        <end position="1049"/>
    </location>
</feature>
<feature type="domain" description="SWIM-type" evidence="6">
    <location>
        <begin position="115"/>
        <end position="151"/>
    </location>
</feature>
<dbReference type="Pfam" id="PF04434">
    <property type="entry name" value="SWIM"/>
    <property type="match status" value="1"/>
</dbReference>
<organism evidence="7 8">
    <name type="scientific">Mythimna separata</name>
    <name type="common">Oriental armyworm</name>
    <name type="synonym">Pseudaletia separata</name>
    <dbReference type="NCBI Taxonomy" id="271217"/>
    <lineage>
        <taxon>Eukaryota</taxon>
        <taxon>Metazoa</taxon>
        <taxon>Ecdysozoa</taxon>
        <taxon>Arthropoda</taxon>
        <taxon>Hexapoda</taxon>
        <taxon>Insecta</taxon>
        <taxon>Pterygota</taxon>
        <taxon>Neoptera</taxon>
        <taxon>Endopterygota</taxon>
        <taxon>Lepidoptera</taxon>
        <taxon>Glossata</taxon>
        <taxon>Ditrysia</taxon>
        <taxon>Noctuoidea</taxon>
        <taxon>Noctuidae</taxon>
        <taxon>Noctuinae</taxon>
        <taxon>Hadenini</taxon>
        <taxon>Mythimna</taxon>
    </lineage>
</organism>
<dbReference type="InterPro" id="IPR007527">
    <property type="entry name" value="Znf_SWIM"/>
</dbReference>
<feature type="region of interest" description="Disordered" evidence="5">
    <location>
        <begin position="693"/>
        <end position="713"/>
    </location>
</feature>
<dbReference type="GO" id="GO:0008270">
    <property type="term" value="F:zinc ion binding"/>
    <property type="evidence" value="ECO:0007669"/>
    <property type="project" value="UniProtKB-KW"/>
</dbReference>
<feature type="compositionally biased region" description="Low complexity" evidence="5">
    <location>
        <begin position="583"/>
        <end position="593"/>
    </location>
</feature>
<comment type="caution">
    <text evidence="7">The sequence shown here is derived from an EMBL/GenBank/DDBJ whole genome shotgun (WGS) entry which is preliminary data.</text>
</comment>
<evidence type="ECO:0000313" key="8">
    <source>
        <dbReference type="Proteomes" id="UP001231518"/>
    </source>
</evidence>
<dbReference type="Pfam" id="PF25572">
    <property type="entry name" value="TPR_ZSWIM8"/>
    <property type="match status" value="1"/>
</dbReference>